<comment type="caution">
    <text evidence="10">The sequence shown here is derived from an EMBL/GenBank/DDBJ whole genome shotgun (WGS) entry which is preliminary data.</text>
</comment>
<gene>
    <name evidence="9" type="primary">uxuA</name>
    <name evidence="10" type="ORF">HNP98_003316</name>
</gene>
<dbReference type="PIRSF" id="PIRSF016049">
    <property type="entry name" value="Man_dehyd"/>
    <property type="match status" value="1"/>
</dbReference>
<dbReference type="EMBL" id="JABSNP010000017">
    <property type="protein sequence ID" value="NRT20473.1"/>
    <property type="molecule type" value="Genomic_DNA"/>
</dbReference>
<evidence type="ECO:0000256" key="9">
    <source>
        <dbReference type="HAMAP-Rule" id="MF_00106"/>
    </source>
</evidence>
<evidence type="ECO:0000256" key="4">
    <source>
        <dbReference type="ARBA" id="ARBA00007389"/>
    </source>
</evidence>
<evidence type="ECO:0000313" key="11">
    <source>
        <dbReference type="Proteomes" id="UP000779507"/>
    </source>
</evidence>
<dbReference type="RefSeq" id="WP_173811246.1">
    <property type="nucleotide sequence ID" value="NZ_JABSNP010000017.1"/>
</dbReference>
<dbReference type="NCBIfam" id="NF003027">
    <property type="entry name" value="PRK03906.1"/>
    <property type="match status" value="1"/>
</dbReference>
<dbReference type="Pfam" id="PF03786">
    <property type="entry name" value="UxuA"/>
    <property type="match status" value="1"/>
</dbReference>
<organism evidence="10 11">
    <name type="scientific">Hymenobacter caeli</name>
    <dbReference type="NCBI Taxonomy" id="2735894"/>
    <lineage>
        <taxon>Bacteria</taxon>
        <taxon>Pseudomonadati</taxon>
        <taxon>Bacteroidota</taxon>
        <taxon>Cytophagia</taxon>
        <taxon>Cytophagales</taxon>
        <taxon>Hymenobacteraceae</taxon>
        <taxon>Hymenobacter</taxon>
    </lineage>
</organism>
<dbReference type="SUPFAM" id="SSF51658">
    <property type="entry name" value="Xylose isomerase-like"/>
    <property type="match status" value="1"/>
</dbReference>
<comment type="cofactor">
    <cofactor evidence="9">
        <name>Fe(2+)</name>
        <dbReference type="ChEBI" id="CHEBI:29033"/>
    </cofactor>
    <cofactor evidence="9">
        <name>Mn(2+)</name>
        <dbReference type="ChEBI" id="CHEBI:29035"/>
    </cofactor>
</comment>
<evidence type="ECO:0000256" key="5">
    <source>
        <dbReference type="ARBA" id="ARBA00012927"/>
    </source>
</evidence>
<name>A0ABX2FTF5_9BACT</name>
<keyword evidence="8 9" id="KW-0456">Lyase</keyword>
<dbReference type="Gene3D" id="3.20.20.150">
    <property type="entry name" value="Divalent-metal-dependent TIM barrel enzymes"/>
    <property type="match status" value="1"/>
</dbReference>
<keyword evidence="7 9" id="KW-0464">Manganese</keyword>
<comment type="catalytic activity">
    <reaction evidence="1 9">
        <text>D-mannonate = 2-dehydro-3-deoxy-D-gluconate + H2O</text>
        <dbReference type="Rhea" id="RHEA:20097"/>
        <dbReference type="ChEBI" id="CHEBI:15377"/>
        <dbReference type="ChEBI" id="CHEBI:17767"/>
        <dbReference type="ChEBI" id="CHEBI:57990"/>
        <dbReference type="EC" id="4.2.1.8"/>
    </reaction>
</comment>
<comment type="function">
    <text evidence="2 9">Catalyzes the dehydration of D-mannonate.</text>
</comment>
<evidence type="ECO:0000256" key="8">
    <source>
        <dbReference type="ARBA" id="ARBA00023239"/>
    </source>
</evidence>
<keyword evidence="11" id="KW-1185">Reference proteome</keyword>
<dbReference type="GO" id="GO:0008927">
    <property type="term" value="F:mannonate dehydratase activity"/>
    <property type="evidence" value="ECO:0007669"/>
    <property type="project" value="UniProtKB-EC"/>
</dbReference>
<evidence type="ECO:0000256" key="3">
    <source>
        <dbReference type="ARBA" id="ARBA00004892"/>
    </source>
</evidence>
<dbReference type="EC" id="4.2.1.8" evidence="5 9"/>
<dbReference type="PANTHER" id="PTHR30387:SF2">
    <property type="entry name" value="MANNONATE DEHYDRATASE"/>
    <property type="match status" value="1"/>
</dbReference>
<protein>
    <recommendedName>
        <fullName evidence="5 9">Mannonate dehydratase</fullName>
        <ecNumber evidence="5 9">4.2.1.8</ecNumber>
    </recommendedName>
    <alternativeName>
        <fullName evidence="9">D-mannonate hydro-lyase</fullName>
    </alternativeName>
</protein>
<reference evidence="10 11" key="1">
    <citation type="submission" date="2020-05" db="EMBL/GenBank/DDBJ databases">
        <title>Genomic Encyclopedia of Type Strains, Phase IV (KMG-V): Genome sequencing to study the core and pangenomes of soil and plant-associated prokaryotes.</title>
        <authorList>
            <person name="Whitman W."/>
        </authorList>
    </citation>
    <scope>NUCLEOTIDE SEQUENCE [LARGE SCALE GENOMIC DNA]</scope>
    <source>
        <strain evidence="10 11">9A</strain>
    </source>
</reference>
<dbReference type="InterPro" id="IPR036237">
    <property type="entry name" value="Xyl_isomerase-like_sf"/>
</dbReference>
<sequence length="404" mass="43790">MLHTMRWFGPQDPVSLFDLRQAGCAGVVTALHQLPVGAVWPEADIRARQRLIEADNATHAPLHWAVVESLPVHEAIKKGLPARDAYIEAYQQSLRHLAACGVRTVCYNFMPMLDWSRTDLAYALPDGSRALRFVWQDLAMFDLCLLQRPGAAADYTPAVAAAARRQFAGMSADAAAQLARTVLRGLPGAEESFALTGFQALLDEYAAVDAAALREHLHYFLRAVAPVAQALGMGLAIHPDDPPFPLLGLPRVVSTEADLAGLLAACDVPANGLTFCTGSLGVRPDNDLAGMARRFGPRIHFVHLRATRREADPRTFHEADHLAGDVDMYAVVGALVREEERRRATSAAAPALPMRPDHGHQMLNDLHQPGANPGYSAIGRLRGLAELRGLEYGIRRALAEGPPS</sequence>
<evidence type="ECO:0000256" key="6">
    <source>
        <dbReference type="ARBA" id="ARBA00023004"/>
    </source>
</evidence>
<proteinExistence type="inferred from homology"/>
<keyword evidence="6 9" id="KW-0408">Iron</keyword>
<dbReference type="Proteomes" id="UP000779507">
    <property type="component" value="Unassembled WGS sequence"/>
</dbReference>
<dbReference type="InterPro" id="IPR004628">
    <property type="entry name" value="Man_deHydtase"/>
</dbReference>
<comment type="pathway">
    <text evidence="3 9">Carbohydrate metabolism; pentose and glucuronate interconversion.</text>
</comment>
<dbReference type="HAMAP" id="MF_00106">
    <property type="entry name" value="UxuA"/>
    <property type="match status" value="1"/>
</dbReference>
<evidence type="ECO:0000256" key="2">
    <source>
        <dbReference type="ARBA" id="ARBA00002713"/>
    </source>
</evidence>
<evidence type="ECO:0000256" key="1">
    <source>
        <dbReference type="ARBA" id="ARBA00001794"/>
    </source>
</evidence>
<accession>A0ABX2FTF5</accession>
<evidence type="ECO:0000313" key="10">
    <source>
        <dbReference type="EMBL" id="NRT20473.1"/>
    </source>
</evidence>
<evidence type="ECO:0000256" key="7">
    <source>
        <dbReference type="ARBA" id="ARBA00023211"/>
    </source>
</evidence>
<comment type="similarity">
    <text evidence="4 9">Belongs to the mannonate dehydratase family.</text>
</comment>
<dbReference type="NCBIfam" id="TIGR00695">
    <property type="entry name" value="uxuA"/>
    <property type="match status" value="1"/>
</dbReference>
<dbReference type="PANTHER" id="PTHR30387">
    <property type="entry name" value="MANNONATE DEHYDRATASE"/>
    <property type="match status" value="1"/>
</dbReference>